<sequence>MKYLSDITLPLILIIALILLANPYMFWMPTPLHMVILIIFIIAFVLFGTFLWKEKATDEREHLHKFIVGRYAFLTITTMLVVGIIVQTLSHTLDMWLVFALVIGMLAKVIGSIYTRTQL</sequence>
<evidence type="ECO:0000313" key="3">
    <source>
        <dbReference type="Proteomes" id="UP000231383"/>
    </source>
</evidence>
<feature type="transmembrane region" description="Helical" evidence="1">
    <location>
        <begin position="95"/>
        <end position="114"/>
    </location>
</feature>
<evidence type="ECO:0000313" key="2">
    <source>
        <dbReference type="EMBL" id="PJC30409.1"/>
    </source>
</evidence>
<evidence type="ECO:0008006" key="4">
    <source>
        <dbReference type="Google" id="ProtNLM"/>
    </source>
</evidence>
<dbReference type="AlphaFoldDB" id="A0A2M8EX37"/>
<name>A0A2M8EX37_9BACT</name>
<gene>
    <name evidence="2" type="ORF">CO051_05860</name>
</gene>
<accession>A0A2M8EX37</accession>
<keyword evidence="1" id="KW-0472">Membrane</keyword>
<organism evidence="2 3">
    <name type="scientific">Candidatus Roizmanbacteria bacterium CG_4_9_14_0_2_um_filter_39_13</name>
    <dbReference type="NCBI Taxonomy" id="1974839"/>
    <lineage>
        <taxon>Bacteria</taxon>
        <taxon>Candidatus Roizmaniibacteriota</taxon>
    </lineage>
</organism>
<proteinExistence type="predicted"/>
<feature type="transmembrane region" description="Helical" evidence="1">
    <location>
        <begin position="71"/>
        <end position="89"/>
    </location>
</feature>
<evidence type="ECO:0000256" key="1">
    <source>
        <dbReference type="SAM" id="Phobius"/>
    </source>
</evidence>
<reference evidence="3" key="1">
    <citation type="submission" date="2017-09" db="EMBL/GenBank/DDBJ databases">
        <title>Depth-based differentiation of microbial function through sediment-hosted aquifers and enrichment of novel symbionts in the deep terrestrial subsurface.</title>
        <authorList>
            <person name="Probst A.J."/>
            <person name="Ladd B."/>
            <person name="Jarett J.K."/>
            <person name="Geller-Mcgrath D.E."/>
            <person name="Sieber C.M.K."/>
            <person name="Emerson J.B."/>
            <person name="Anantharaman K."/>
            <person name="Thomas B.C."/>
            <person name="Malmstrom R."/>
            <person name="Stieglmeier M."/>
            <person name="Klingl A."/>
            <person name="Woyke T."/>
            <person name="Ryan C.M."/>
            <person name="Banfield J.F."/>
        </authorList>
    </citation>
    <scope>NUCLEOTIDE SEQUENCE [LARGE SCALE GENOMIC DNA]</scope>
</reference>
<dbReference type="Proteomes" id="UP000231383">
    <property type="component" value="Unassembled WGS sequence"/>
</dbReference>
<keyword evidence="1" id="KW-0812">Transmembrane</keyword>
<comment type="caution">
    <text evidence="2">The sequence shown here is derived from an EMBL/GenBank/DDBJ whole genome shotgun (WGS) entry which is preliminary data.</text>
</comment>
<dbReference type="EMBL" id="PFSC01000154">
    <property type="protein sequence ID" value="PJC30409.1"/>
    <property type="molecule type" value="Genomic_DNA"/>
</dbReference>
<feature type="transmembrane region" description="Helical" evidence="1">
    <location>
        <begin position="7"/>
        <end position="26"/>
    </location>
</feature>
<protein>
    <recommendedName>
        <fullName evidence="4">DUF2178 domain-containing protein</fullName>
    </recommendedName>
</protein>
<keyword evidence="1" id="KW-1133">Transmembrane helix</keyword>
<feature type="transmembrane region" description="Helical" evidence="1">
    <location>
        <begin position="32"/>
        <end position="51"/>
    </location>
</feature>